<dbReference type="GO" id="GO:0004803">
    <property type="term" value="F:transposase activity"/>
    <property type="evidence" value="ECO:0007669"/>
    <property type="project" value="InterPro"/>
</dbReference>
<reference evidence="2 3" key="1">
    <citation type="submission" date="2020-01" db="EMBL/GenBank/DDBJ databases">
        <authorList>
            <person name="Rodrigo-Torres L."/>
            <person name="Arahal R. D."/>
            <person name="Lucena T."/>
        </authorList>
    </citation>
    <scope>NUCLEOTIDE SEQUENCE [LARGE SCALE GENOMIC DNA]</scope>
    <source>
        <strain evidence="2 3">CECT 9293</strain>
    </source>
</reference>
<feature type="domain" description="Tn3 transposase DDE" evidence="1">
    <location>
        <begin position="2"/>
        <end position="84"/>
    </location>
</feature>
<accession>A0A6N4X9A5</accession>
<protein>
    <recommendedName>
        <fullName evidence="1">Tn3 transposase DDE domain-containing protein</fullName>
    </recommendedName>
</protein>
<name>A0A6N4X9A5_9FLAO</name>
<dbReference type="InterPro" id="IPR002513">
    <property type="entry name" value="Tn3_Tnp_DDE_dom"/>
</dbReference>
<proteinExistence type="predicted"/>
<keyword evidence="3" id="KW-1185">Reference proteome</keyword>
<dbReference type="Pfam" id="PF01526">
    <property type="entry name" value="DDE_Tnp_Tn3"/>
    <property type="match status" value="1"/>
</dbReference>
<evidence type="ECO:0000259" key="1">
    <source>
        <dbReference type="Pfam" id="PF01526"/>
    </source>
</evidence>
<dbReference type="AlphaFoldDB" id="A0A6N4X9A5"/>
<gene>
    <name evidence="2" type="ORF">CHRY9293_03719</name>
</gene>
<evidence type="ECO:0000313" key="3">
    <source>
        <dbReference type="Proteomes" id="UP000445144"/>
    </source>
</evidence>
<sequence length="85" mass="10166">MIQEQLNKGENVHQLARRIFYGNNGKLQASSKEEYLQATACKALIHNLIVCWNYMYMSKKLTQAKQNERKKVFEKIEQMYPVRWL</sequence>
<dbReference type="Proteomes" id="UP000445144">
    <property type="component" value="Unassembled WGS sequence"/>
</dbReference>
<organism evidence="2 3">
    <name type="scientific">Chryseobacterium potabilaquae</name>
    <dbReference type="NCBI Taxonomy" id="2675057"/>
    <lineage>
        <taxon>Bacteria</taxon>
        <taxon>Pseudomonadati</taxon>
        <taxon>Bacteroidota</taxon>
        <taxon>Flavobacteriia</taxon>
        <taxon>Flavobacteriales</taxon>
        <taxon>Weeksellaceae</taxon>
        <taxon>Chryseobacterium group</taxon>
        <taxon>Chryseobacterium</taxon>
    </lineage>
</organism>
<dbReference type="EMBL" id="CACVBR010000096">
    <property type="protein sequence ID" value="CAA7197646.1"/>
    <property type="molecule type" value="Genomic_DNA"/>
</dbReference>
<dbReference type="GO" id="GO:0006313">
    <property type="term" value="P:DNA transposition"/>
    <property type="evidence" value="ECO:0007669"/>
    <property type="project" value="InterPro"/>
</dbReference>
<evidence type="ECO:0000313" key="2">
    <source>
        <dbReference type="EMBL" id="CAA7197646.1"/>
    </source>
</evidence>